<dbReference type="EMBL" id="JADEXN010000031">
    <property type="protein sequence ID" value="MBE9039775.1"/>
    <property type="molecule type" value="Genomic_DNA"/>
</dbReference>
<keyword evidence="10" id="KW-1185">Reference proteome</keyword>
<dbReference type="Pfam" id="PF02518">
    <property type="entry name" value="HATPase_c"/>
    <property type="match status" value="1"/>
</dbReference>
<keyword evidence="3" id="KW-0597">Phosphoprotein</keyword>
<dbReference type="GO" id="GO:0000155">
    <property type="term" value="F:phosphorelay sensor kinase activity"/>
    <property type="evidence" value="ECO:0007669"/>
    <property type="project" value="InterPro"/>
</dbReference>
<dbReference type="CDD" id="cd00082">
    <property type="entry name" value="HisKA"/>
    <property type="match status" value="1"/>
</dbReference>
<evidence type="ECO:0000256" key="2">
    <source>
        <dbReference type="ARBA" id="ARBA00012438"/>
    </source>
</evidence>
<feature type="domain" description="Histidine kinase" evidence="8">
    <location>
        <begin position="1375"/>
        <end position="1631"/>
    </location>
</feature>
<dbReference type="InterPro" id="IPR029016">
    <property type="entry name" value="GAF-like_dom_sf"/>
</dbReference>
<sequence length="1631" mass="182984">ISPEQTGRMNRGIDYRTDFYSLGVTFYELLTGKLPFESDDPMELVHCHIAKSPMPLGNGEEIPQVLSKLVLKLMAKNAEDRYQSALGLKYDLEKCLSQWKETGCIEPFELGERDLCDRFIIPEKLYGREQEVEMLLAAFERVAAGNTELMLVAGFSGIGKTAVVNEVHKPIVRQRGYFIKGKFDQFNRNIPFSAFVQAFRNLIGQILSESDAELTHWKTQILEAVENSGQVLIDAIPELESVIGKQPPVPELSGSAAQNRFNLLFEKFIAVFTTKEHPLVIFLDDLQWADSASLNLMKVLMNESESGYLLVLGAYRDNEVFPAHPLMLTVDELEKQKVSLHTLTLNPLSQTDINQLVADTLECASEVAQPLCELTYHKTKGNPFFTTQFLQGLYSDGHITFNLDDRYWQCNLTQVRQLALTDDVVEFMATQLRKFPTQTQDILKIAACIGHQFDLVTLSVVCKQPQDTVAIDLWPSLQAGLVIPEGETYKFFQKEDIATKLERSPTVSYRFLHDRVQQAAYRLIPDLDKQKTHYQIGKLLQQATTPTDREKKIFDVVNHLNYGIDLVTDATERQQLVELNWLACQKAKGNTAYGAAHQYVTTALQLLGPTGWQDRYNLSLSLNNTLAELNLLIGDFAAMDEAIETILLQSQSLLDRITAYRIRIQKYFFQNKLETAISIGIEVLQKLGIDISFQPTEAEINRFIQRGRESTQGISIPDLLDLPEMKDPERLAIAEIATQILSPSNMVNPPLFPILVSLLVDLSVCYGNIANSAYIYGCYGVIACNFFKEIEMGVALGRLAADLDRHPVTKTLKGRGMMMCGTFLEHRHAHLKNTLEILSVGYQMSLEVGDLEFVGHNAQMYCFNAFWSGYPLHSLQKETDAYISVLSNANQALQESYTRPIGQVCSNLLGRVEQPWVLIGETLDESEWVKHLIANREIGGLSFFHLYKIFLCFLFEELLLASDHVAKIQEYVSGLGGFVLEAEYYFYSSLVMLATISPDSQEESLDRVTKNQIQLRDYWAKYAPMNHQHKMDLVEAEKSRVLGRNYEAGDYYDRAIAGAKENKYIQEEALANELAAKFYLDWGFDPSRASGHRSAGPNGKEKVAAGYMQEAYYCYARWGAKAKTDALERRYPNLLLPILQAAVQTLNPIETLATLAASNRSIHAITQTSCSSTSSINTTLDFAAILKASQALSSTIQLDELLRQLTQIILQNAGGDRCALILPESDGKWYVAAIATSDTTELCSEPLQDNPRLPVRLIQYVKNTQEIVVIDDLNTDLPVIDDYLHQRQPKSLLCLPIFDRGNAIGILYLKNRSTSGAFTSDRILVLNFLCTQAAISLENARLYQQAQDYAQQLERSQLQLVQSEKMSALGNLVAGVAHEINNPVGFIGGNIQPARDYVQDLLGLIDLYQEKLPDGDEDIEEELEAIDLDFLREDLPKLLGSMKLGVERIGHISTSLRTFSRTDKEYQVPFNLHDGIDSTLLILKHRLKANEQRPKIEIVKEYGNIPEVECFPGQLNQVFMNLIANAIDALDEGNTGRSFEEIAADPNRVTIQTHIQDERVTIRISDNGVGMPEEVRGRIFEQGFTTKGVGKGTGLGMAIARQIVEEKHGGTISCTSEPGIGTEFSIAFRVS</sequence>
<dbReference type="SUPFAM" id="SSF55781">
    <property type="entry name" value="GAF domain-like"/>
    <property type="match status" value="1"/>
</dbReference>
<keyword evidence="5" id="KW-0902">Two-component regulatory system</keyword>
<evidence type="ECO:0000256" key="5">
    <source>
        <dbReference type="ARBA" id="ARBA00023012"/>
    </source>
</evidence>
<dbReference type="Gene3D" id="3.40.50.300">
    <property type="entry name" value="P-loop containing nucleotide triphosphate hydrolases"/>
    <property type="match status" value="1"/>
</dbReference>
<feature type="non-terminal residue" evidence="9">
    <location>
        <position position="1"/>
    </location>
</feature>
<dbReference type="InterPro" id="IPR011009">
    <property type="entry name" value="Kinase-like_dom_sf"/>
</dbReference>
<dbReference type="InterPro" id="IPR003661">
    <property type="entry name" value="HisK_dim/P_dom"/>
</dbReference>
<evidence type="ECO:0000256" key="3">
    <source>
        <dbReference type="ARBA" id="ARBA00022553"/>
    </source>
</evidence>
<keyword evidence="4" id="KW-0808">Transferase</keyword>
<dbReference type="PANTHER" id="PTHR43642">
    <property type="entry name" value="HYBRID SIGNAL TRANSDUCTION HISTIDINE KINASE G"/>
    <property type="match status" value="1"/>
</dbReference>
<evidence type="ECO:0000256" key="6">
    <source>
        <dbReference type="SAM" id="Coils"/>
    </source>
</evidence>
<dbReference type="GO" id="GO:0005524">
    <property type="term" value="F:ATP binding"/>
    <property type="evidence" value="ECO:0007669"/>
    <property type="project" value="InterPro"/>
</dbReference>
<evidence type="ECO:0000256" key="1">
    <source>
        <dbReference type="ARBA" id="ARBA00000085"/>
    </source>
</evidence>
<dbReference type="InterPro" id="IPR003018">
    <property type="entry name" value="GAF"/>
</dbReference>
<evidence type="ECO:0000313" key="9">
    <source>
        <dbReference type="EMBL" id="MBE9039775.1"/>
    </source>
</evidence>
<evidence type="ECO:0000259" key="7">
    <source>
        <dbReference type="PROSITE" id="PS50011"/>
    </source>
</evidence>
<evidence type="ECO:0000256" key="4">
    <source>
        <dbReference type="ARBA" id="ARBA00022777"/>
    </source>
</evidence>
<dbReference type="Pfam" id="PF01590">
    <property type="entry name" value="GAF"/>
    <property type="match status" value="1"/>
</dbReference>
<dbReference type="EC" id="2.7.13.3" evidence="2"/>
<evidence type="ECO:0000259" key="8">
    <source>
        <dbReference type="PROSITE" id="PS50109"/>
    </source>
</evidence>
<accession>A0A928Z6Q8</accession>
<protein>
    <recommendedName>
        <fullName evidence="2">histidine kinase</fullName>
        <ecNumber evidence="2">2.7.13.3</ecNumber>
    </recommendedName>
</protein>
<keyword evidence="6" id="KW-0175">Coiled coil</keyword>
<organism evidence="9 10">
    <name type="scientific">Zarconia navalis LEGE 11467</name>
    <dbReference type="NCBI Taxonomy" id="1828826"/>
    <lineage>
        <taxon>Bacteria</taxon>
        <taxon>Bacillati</taxon>
        <taxon>Cyanobacteriota</taxon>
        <taxon>Cyanophyceae</taxon>
        <taxon>Oscillatoriophycideae</taxon>
        <taxon>Oscillatoriales</taxon>
        <taxon>Oscillatoriales incertae sedis</taxon>
        <taxon>Zarconia</taxon>
        <taxon>Zarconia navalis</taxon>
    </lineage>
</organism>
<dbReference type="PRINTS" id="PR00344">
    <property type="entry name" value="BCTRLSENSOR"/>
</dbReference>
<reference evidence="9" key="1">
    <citation type="submission" date="2020-10" db="EMBL/GenBank/DDBJ databases">
        <authorList>
            <person name="Castelo-Branco R."/>
            <person name="Eusebio N."/>
            <person name="Adriana R."/>
            <person name="Vieira A."/>
            <person name="Brugerolle De Fraissinette N."/>
            <person name="Rezende De Castro R."/>
            <person name="Schneider M.P."/>
            <person name="Vasconcelos V."/>
            <person name="Leao P.N."/>
        </authorList>
    </citation>
    <scope>NUCLEOTIDE SEQUENCE</scope>
    <source>
        <strain evidence="9">LEGE 11467</strain>
    </source>
</reference>
<dbReference type="InterPro" id="IPR036890">
    <property type="entry name" value="HATPase_C_sf"/>
</dbReference>
<dbReference type="Gene3D" id="3.30.565.10">
    <property type="entry name" value="Histidine kinase-like ATPase, C-terminal domain"/>
    <property type="match status" value="1"/>
</dbReference>
<dbReference type="PROSITE" id="PS50109">
    <property type="entry name" value="HIS_KIN"/>
    <property type="match status" value="1"/>
</dbReference>
<dbReference type="Gene3D" id="3.30.450.40">
    <property type="match status" value="1"/>
</dbReference>
<dbReference type="SMART" id="SM00065">
    <property type="entry name" value="GAF"/>
    <property type="match status" value="1"/>
</dbReference>
<dbReference type="Proteomes" id="UP000621799">
    <property type="component" value="Unassembled WGS sequence"/>
</dbReference>
<dbReference type="InterPro" id="IPR005467">
    <property type="entry name" value="His_kinase_dom"/>
</dbReference>
<proteinExistence type="predicted"/>
<name>A0A928Z6Q8_9CYAN</name>
<feature type="domain" description="Protein kinase" evidence="7">
    <location>
        <begin position="1"/>
        <end position="96"/>
    </location>
</feature>
<gene>
    <name evidence="9" type="ORF">IQ235_03075</name>
</gene>
<dbReference type="Gene3D" id="1.10.510.10">
    <property type="entry name" value="Transferase(Phosphotransferase) domain 1"/>
    <property type="match status" value="1"/>
</dbReference>
<dbReference type="InterPro" id="IPR004358">
    <property type="entry name" value="Sig_transdc_His_kin-like_C"/>
</dbReference>
<dbReference type="InterPro" id="IPR041664">
    <property type="entry name" value="AAA_16"/>
</dbReference>
<dbReference type="Pfam" id="PF13191">
    <property type="entry name" value="AAA_16"/>
    <property type="match status" value="1"/>
</dbReference>
<keyword evidence="4" id="KW-0418">Kinase</keyword>
<dbReference type="InterPro" id="IPR000719">
    <property type="entry name" value="Prot_kinase_dom"/>
</dbReference>
<dbReference type="SUPFAM" id="SSF47384">
    <property type="entry name" value="Homodimeric domain of signal transducing histidine kinase"/>
    <property type="match status" value="1"/>
</dbReference>
<dbReference type="InterPro" id="IPR003594">
    <property type="entry name" value="HATPase_dom"/>
</dbReference>
<feature type="coiled-coil region" evidence="6">
    <location>
        <begin position="1339"/>
        <end position="1366"/>
    </location>
</feature>
<dbReference type="InterPro" id="IPR036097">
    <property type="entry name" value="HisK_dim/P_sf"/>
</dbReference>
<dbReference type="SUPFAM" id="SSF55874">
    <property type="entry name" value="ATPase domain of HSP90 chaperone/DNA topoisomerase II/histidine kinase"/>
    <property type="match status" value="1"/>
</dbReference>
<comment type="caution">
    <text evidence="9">The sequence shown here is derived from an EMBL/GenBank/DDBJ whole genome shotgun (WGS) entry which is preliminary data.</text>
</comment>
<dbReference type="InterPro" id="IPR053159">
    <property type="entry name" value="Hybrid_Histidine_Kinase"/>
</dbReference>
<dbReference type="SMART" id="SM00387">
    <property type="entry name" value="HATPase_c"/>
    <property type="match status" value="1"/>
</dbReference>
<dbReference type="SUPFAM" id="SSF56112">
    <property type="entry name" value="Protein kinase-like (PK-like)"/>
    <property type="match status" value="1"/>
</dbReference>
<dbReference type="PROSITE" id="PS50011">
    <property type="entry name" value="PROTEIN_KINASE_DOM"/>
    <property type="match status" value="1"/>
</dbReference>
<dbReference type="SUPFAM" id="SSF52540">
    <property type="entry name" value="P-loop containing nucleoside triphosphate hydrolases"/>
    <property type="match status" value="1"/>
</dbReference>
<dbReference type="PANTHER" id="PTHR43642:SF1">
    <property type="entry name" value="HYBRID SIGNAL TRANSDUCTION HISTIDINE KINASE G"/>
    <property type="match status" value="1"/>
</dbReference>
<dbReference type="Gene3D" id="1.10.287.130">
    <property type="match status" value="1"/>
</dbReference>
<comment type="catalytic activity">
    <reaction evidence="1">
        <text>ATP + protein L-histidine = ADP + protein N-phospho-L-histidine.</text>
        <dbReference type="EC" id="2.7.13.3"/>
    </reaction>
</comment>
<dbReference type="InterPro" id="IPR027417">
    <property type="entry name" value="P-loop_NTPase"/>
</dbReference>
<evidence type="ECO:0000313" key="10">
    <source>
        <dbReference type="Proteomes" id="UP000621799"/>
    </source>
</evidence>